<keyword evidence="4 8" id="KW-1133">Transmembrane helix</keyword>
<dbReference type="GO" id="GO:0030424">
    <property type="term" value="C:axon"/>
    <property type="evidence" value="ECO:0007669"/>
    <property type="project" value="TreeGrafter"/>
</dbReference>
<proteinExistence type="inferred from homology"/>
<keyword evidence="2 8" id="KW-1003">Cell membrane</keyword>
<feature type="transmembrane region" description="Helical" evidence="8">
    <location>
        <begin position="40"/>
        <end position="61"/>
    </location>
</feature>
<dbReference type="GO" id="GO:0030425">
    <property type="term" value="C:dendrite"/>
    <property type="evidence" value="ECO:0007669"/>
    <property type="project" value="TreeGrafter"/>
</dbReference>
<feature type="transmembrane region" description="Helical" evidence="8">
    <location>
        <begin position="73"/>
        <end position="92"/>
    </location>
</feature>
<keyword evidence="3 8" id="KW-0812">Transmembrane</keyword>
<protein>
    <recommendedName>
        <fullName evidence="8">Gustatory receptor</fullName>
    </recommendedName>
</protein>
<comment type="similarity">
    <text evidence="8">Belongs to the insect chemoreceptor superfamily. Gustatory receptor (GR) family.</text>
</comment>
<evidence type="ECO:0000256" key="7">
    <source>
        <dbReference type="ARBA" id="ARBA00023224"/>
    </source>
</evidence>
<dbReference type="GO" id="GO:0008049">
    <property type="term" value="P:male courtship behavior"/>
    <property type="evidence" value="ECO:0007669"/>
    <property type="project" value="TreeGrafter"/>
</dbReference>
<dbReference type="Pfam" id="PF08395">
    <property type="entry name" value="7tm_7"/>
    <property type="match status" value="1"/>
</dbReference>
<evidence type="ECO:0000256" key="1">
    <source>
        <dbReference type="ARBA" id="ARBA00004651"/>
    </source>
</evidence>
<keyword evidence="7 8" id="KW-0807">Transducer</keyword>
<comment type="caution">
    <text evidence="8">Lacks conserved residue(s) required for the propagation of feature annotation.</text>
</comment>
<accession>A0A9P0CPM3</accession>
<dbReference type="GO" id="GO:0005886">
    <property type="term" value="C:plasma membrane"/>
    <property type="evidence" value="ECO:0007669"/>
    <property type="project" value="UniProtKB-SubCell"/>
</dbReference>
<dbReference type="GO" id="GO:0007165">
    <property type="term" value="P:signal transduction"/>
    <property type="evidence" value="ECO:0007669"/>
    <property type="project" value="UniProtKB-KW"/>
</dbReference>
<keyword evidence="10" id="KW-1185">Reference proteome</keyword>
<evidence type="ECO:0000313" key="10">
    <source>
        <dbReference type="Proteomes" id="UP001153636"/>
    </source>
</evidence>
<keyword evidence="5 8" id="KW-0472">Membrane</keyword>
<dbReference type="PANTHER" id="PTHR21143">
    <property type="entry name" value="INVERTEBRATE GUSTATORY RECEPTOR"/>
    <property type="match status" value="1"/>
</dbReference>
<dbReference type="GO" id="GO:0050909">
    <property type="term" value="P:sensory perception of taste"/>
    <property type="evidence" value="ECO:0007669"/>
    <property type="project" value="InterPro"/>
</dbReference>
<dbReference type="GO" id="GO:0007635">
    <property type="term" value="P:chemosensory behavior"/>
    <property type="evidence" value="ECO:0007669"/>
    <property type="project" value="TreeGrafter"/>
</dbReference>
<name>A0A9P0CPM3_9CUCU</name>
<comment type="function">
    <text evidence="8">Gustatory receptor which mediates acceptance or avoidance behavior, depending on its substrates.</text>
</comment>
<evidence type="ECO:0000256" key="5">
    <source>
        <dbReference type="ARBA" id="ARBA00023136"/>
    </source>
</evidence>
<evidence type="ECO:0000256" key="6">
    <source>
        <dbReference type="ARBA" id="ARBA00023170"/>
    </source>
</evidence>
<feature type="transmembrane region" description="Helical" evidence="8">
    <location>
        <begin position="209"/>
        <end position="228"/>
    </location>
</feature>
<dbReference type="Proteomes" id="UP001153636">
    <property type="component" value="Chromosome 14"/>
</dbReference>
<evidence type="ECO:0000256" key="2">
    <source>
        <dbReference type="ARBA" id="ARBA00022475"/>
    </source>
</evidence>
<dbReference type="OrthoDB" id="6774420at2759"/>
<reference evidence="9" key="1">
    <citation type="submission" date="2022-01" db="EMBL/GenBank/DDBJ databases">
        <authorList>
            <person name="King R."/>
        </authorList>
    </citation>
    <scope>NUCLEOTIDE SEQUENCE</scope>
</reference>
<dbReference type="AlphaFoldDB" id="A0A9P0CPM3"/>
<evidence type="ECO:0000256" key="4">
    <source>
        <dbReference type="ARBA" id="ARBA00022989"/>
    </source>
</evidence>
<evidence type="ECO:0000256" key="8">
    <source>
        <dbReference type="RuleBase" id="RU363108"/>
    </source>
</evidence>
<feature type="transmembrane region" description="Helical" evidence="8">
    <location>
        <begin position="167"/>
        <end position="186"/>
    </location>
</feature>
<keyword evidence="6 8" id="KW-0675">Receptor</keyword>
<comment type="subcellular location">
    <subcellularLocation>
        <location evidence="1 8">Cell membrane</location>
        <topology evidence="1 8">Multi-pass membrane protein</topology>
    </subcellularLocation>
</comment>
<sequence>MVKWLHDLYILDNEIINLKLNINIPREFLKMRIETTSASILSFSTAIFIFVVDILCFYPTSFDKFFSNVNYCVPTLAANVMFLKFFCLLLVLRRRYQWINKGISDWKDRFNDGHNTGIYETDIFLIKKFQAVYFNEKHLAMLDNLRMKHFRLHTLTDELLQMFSSPLLFSFLQMFISFQVYTLYFIKLPTTQFAQKTTSLYQFFGKGNIVIAGIQLVFLGVAGSLISVEAHRTGSILNNIKSNAEAIDEYVKYFICQLFHNKVEITAYNIFVIRISLIFQVASSLTSYLVLCIQLHI</sequence>
<organism evidence="9 10">
    <name type="scientific">Psylliodes chrysocephalus</name>
    <dbReference type="NCBI Taxonomy" id="3402493"/>
    <lineage>
        <taxon>Eukaryota</taxon>
        <taxon>Metazoa</taxon>
        <taxon>Ecdysozoa</taxon>
        <taxon>Arthropoda</taxon>
        <taxon>Hexapoda</taxon>
        <taxon>Insecta</taxon>
        <taxon>Pterygota</taxon>
        <taxon>Neoptera</taxon>
        <taxon>Endopterygota</taxon>
        <taxon>Coleoptera</taxon>
        <taxon>Polyphaga</taxon>
        <taxon>Cucujiformia</taxon>
        <taxon>Chrysomeloidea</taxon>
        <taxon>Chrysomelidae</taxon>
        <taxon>Galerucinae</taxon>
        <taxon>Alticini</taxon>
        <taxon>Psylliodes</taxon>
    </lineage>
</organism>
<evidence type="ECO:0000256" key="3">
    <source>
        <dbReference type="ARBA" id="ARBA00022692"/>
    </source>
</evidence>
<gene>
    <name evidence="9" type="ORF">PSYICH_LOCUS4474</name>
</gene>
<dbReference type="EMBL" id="OV651826">
    <property type="protein sequence ID" value="CAH1103515.1"/>
    <property type="molecule type" value="Genomic_DNA"/>
</dbReference>
<dbReference type="PANTHER" id="PTHR21143:SF133">
    <property type="entry name" value="GUSTATORY AND PHEROMONE RECEPTOR 32A-RELATED"/>
    <property type="match status" value="1"/>
</dbReference>
<dbReference type="InterPro" id="IPR013604">
    <property type="entry name" value="7TM_chemorcpt"/>
</dbReference>
<evidence type="ECO:0000313" key="9">
    <source>
        <dbReference type="EMBL" id="CAH1103515.1"/>
    </source>
</evidence>
<dbReference type="GO" id="GO:0043025">
    <property type="term" value="C:neuronal cell body"/>
    <property type="evidence" value="ECO:0007669"/>
    <property type="project" value="TreeGrafter"/>
</dbReference>